<dbReference type="EMBL" id="VSSQ01024558">
    <property type="protein sequence ID" value="MPM72147.1"/>
    <property type="molecule type" value="Genomic_DNA"/>
</dbReference>
<evidence type="ECO:0000259" key="1">
    <source>
        <dbReference type="Pfam" id="PF21778"/>
    </source>
</evidence>
<evidence type="ECO:0000313" key="2">
    <source>
        <dbReference type="EMBL" id="MPM72147.1"/>
    </source>
</evidence>
<organism evidence="2">
    <name type="scientific">bioreactor metagenome</name>
    <dbReference type="NCBI Taxonomy" id="1076179"/>
    <lineage>
        <taxon>unclassified sequences</taxon>
        <taxon>metagenomes</taxon>
        <taxon>ecological metagenomes</taxon>
    </lineage>
</organism>
<proteinExistence type="predicted"/>
<name>A0A645C4L8_9ZZZZ</name>
<dbReference type="Pfam" id="PF21778">
    <property type="entry name" value="DUF6873"/>
    <property type="match status" value="1"/>
</dbReference>
<sequence>MLYFNSLKFIFVEYNNKLSFDKLGITDCINYSGKAIETVLFENHTYKYPCDVLLNGVEIGEKLLCNPLTIDKKIMNIYDSKNIIRVSQGYTKCNACVITNNALITEDEGIFIACRNNSIDCLKLESHSVKLDGYDYGFIGGASGKISKEIIAFCGDIDKHPEFDKIYSFCKNHGVNPISLSSDPLYDYGSIIAVGL</sequence>
<gene>
    <name evidence="2" type="ORF">SDC9_119120</name>
</gene>
<dbReference type="InterPro" id="IPR049238">
    <property type="entry name" value="DUF6873"/>
</dbReference>
<comment type="caution">
    <text evidence="2">The sequence shown here is derived from an EMBL/GenBank/DDBJ whole genome shotgun (WGS) entry which is preliminary data.</text>
</comment>
<dbReference type="AlphaFoldDB" id="A0A645C4L8"/>
<protein>
    <recommendedName>
        <fullName evidence="1">DUF6873 domain-containing protein</fullName>
    </recommendedName>
</protein>
<feature type="domain" description="DUF6873" evidence="1">
    <location>
        <begin position="43"/>
        <end position="192"/>
    </location>
</feature>
<accession>A0A645C4L8</accession>
<reference evidence="2" key="1">
    <citation type="submission" date="2019-08" db="EMBL/GenBank/DDBJ databases">
        <authorList>
            <person name="Kucharzyk K."/>
            <person name="Murdoch R.W."/>
            <person name="Higgins S."/>
            <person name="Loffler F."/>
        </authorList>
    </citation>
    <scope>NUCLEOTIDE SEQUENCE</scope>
</reference>